<evidence type="ECO:0000256" key="5">
    <source>
        <dbReference type="ARBA" id="ARBA00067395"/>
    </source>
</evidence>
<evidence type="ECO:0000256" key="1">
    <source>
        <dbReference type="ARBA" id="ARBA00007529"/>
    </source>
</evidence>
<gene>
    <name evidence="6" type="ordered locus">XOO3141</name>
</gene>
<evidence type="ECO:0000256" key="3">
    <source>
        <dbReference type="ARBA" id="ARBA00035826"/>
    </source>
</evidence>
<dbReference type="AlphaFoldDB" id="Q5GY26"/>
<sequence>MMGVNCADFRILNSHWTLVVHGPAMGACVMHIIDVIDSHTAGEPTRVVLSGFPDLGDGDLAQCRDRFRSEFDQWRSAIACEPRGSDTMVGALLLPPRDQSACTGVIFFNNVGYLGMCGHGTIGVVRTLAELGRIAPGRHRIETPVGTVGVELADDGTVSVDNVDSYRFASGVEVEVPGHGRVRGDVAWGGNWFFISEQAPCALDLAHQRELTAYAEAIRLALEAAGITGEAGGEIDHIEVNGTAPDGSGVARNFVLCPGLAYDRSPCGTGTSAKLACLSADGKLGEGERWVQQGILGSAFEGSYRLSGRGIAPRIRGQAYITARAQLVIDPADPFVWGIVA</sequence>
<dbReference type="PANTHER" id="PTHR33442:SF1">
    <property type="entry name" value="TRANS-3-HYDROXY-L-PROLINE DEHYDRATASE"/>
    <property type="match status" value="1"/>
</dbReference>
<comment type="similarity">
    <text evidence="1">Belongs to the proline racemase family.</text>
</comment>
<dbReference type="EC" id="5.1.1.8" evidence="4"/>
<dbReference type="GO" id="GO:0047580">
    <property type="term" value="F:4-hydroxyproline epimerase activity"/>
    <property type="evidence" value="ECO:0007669"/>
    <property type="project" value="UniProtKB-EC"/>
</dbReference>
<keyword evidence="2" id="KW-0413">Isomerase</keyword>
<dbReference type="FunFam" id="3.10.310.10:FF:000012">
    <property type="entry name" value="4-hydroxyproline 2-epimerase"/>
    <property type="match status" value="1"/>
</dbReference>
<proteinExistence type="inferred from homology"/>
<evidence type="ECO:0000313" key="6">
    <source>
        <dbReference type="EMBL" id="AAW76395.1"/>
    </source>
</evidence>
<dbReference type="KEGG" id="xoo:XOO3141"/>
<comment type="catalytic activity">
    <reaction evidence="3">
        <text>trans-4-hydroxy-L-proline = cis-4-hydroxy-D-proline</text>
        <dbReference type="Rhea" id="RHEA:21152"/>
        <dbReference type="ChEBI" id="CHEBI:57690"/>
        <dbReference type="ChEBI" id="CHEBI:58375"/>
        <dbReference type="EC" id="5.1.1.8"/>
    </reaction>
</comment>
<dbReference type="PIRSF" id="PIRSF029792">
    <property type="entry name" value="Pro_racemase"/>
    <property type="match status" value="1"/>
</dbReference>
<dbReference type="Proteomes" id="UP000006735">
    <property type="component" value="Chromosome"/>
</dbReference>
<evidence type="ECO:0000256" key="4">
    <source>
        <dbReference type="ARBA" id="ARBA00039135"/>
    </source>
</evidence>
<organism evidence="6 7">
    <name type="scientific">Xanthomonas oryzae pv. oryzae (strain KACC10331 / KXO85)</name>
    <dbReference type="NCBI Taxonomy" id="291331"/>
    <lineage>
        <taxon>Bacteria</taxon>
        <taxon>Pseudomonadati</taxon>
        <taxon>Pseudomonadota</taxon>
        <taxon>Gammaproteobacteria</taxon>
        <taxon>Lysobacterales</taxon>
        <taxon>Lysobacteraceae</taxon>
        <taxon>Xanthomonas</taxon>
    </lineage>
</organism>
<dbReference type="Pfam" id="PF05544">
    <property type="entry name" value="Pro_racemase"/>
    <property type="match status" value="1"/>
</dbReference>
<name>Q5GY26_XANOR</name>
<dbReference type="PANTHER" id="PTHR33442">
    <property type="entry name" value="TRANS-3-HYDROXY-L-PROLINE DEHYDRATASE"/>
    <property type="match status" value="1"/>
</dbReference>
<dbReference type="InterPro" id="IPR008794">
    <property type="entry name" value="Pro_racemase_fam"/>
</dbReference>
<keyword evidence="7" id="KW-1185">Reference proteome</keyword>
<dbReference type="HOGENOM" id="CLU_036729_1_0_6"/>
<reference evidence="6 7" key="1">
    <citation type="journal article" date="2005" name="Nucleic Acids Res.">
        <title>The genome sequence of Xanthomonas oryzae pathovar oryzae KACC10331, the bacterial blight pathogen of rice.</title>
        <authorList>
            <person name="Lee B.M."/>
            <person name="Park Y.J."/>
            <person name="Park D.S."/>
            <person name="Kang H.W."/>
            <person name="Kim J.G."/>
            <person name="Song E.S."/>
            <person name="Park I.C."/>
            <person name="Yoon U.H."/>
            <person name="Hahn J.H."/>
            <person name="Koo B.S."/>
            <person name="Lee G.B."/>
            <person name="Kim H."/>
            <person name="Park H.S."/>
            <person name="Yoon K.O."/>
            <person name="Kim J.H."/>
            <person name="Jung C.H."/>
            <person name="Koh N.H."/>
            <person name="Seo J.S."/>
            <person name="Go S.J."/>
        </authorList>
    </citation>
    <scope>NUCLEOTIDE SEQUENCE [LARGE SCALE GENOMIC DNA]</scope>
    <source>
        <strain evidence="7">KACC10331 / KXO85</strain>
    </source>
</reference>
<dbReference type="STRING" id="291331.XOO3141"/>
<evidence type="ECO:0000256" key="2">
    <source>
        <dbReference type="ARBA" id="ARBA00023235"/>
    </source>
</evidence>
<dbReference type="SUPFAM" id="SSF54506">
    <property type="entry name" value="Diaminopimelate epimerase-like"/>
    <property type="match status" value="1"/>
</dbReference>
<accession>Q5GY26</accession>
<dbReference type="SFLD" id="SFLDS00028">
    <property type="entry name" value="Proline_Racemase"/>
    <property type="match status" value="1"/>
</dbReference>
<evidence type="ECO:0000313" key="7">
    <source>
        <dbReference type="Proteomes" id="UP000006735"/>
    </source>
</evidence>
<dbReference type="EMBL" id="AE013598">
    <property type="protein sequence ID" value="AAW76395.1"/>
    <property type="molecule type" value="Genomic_DNA"/>
</dbReference>
<dbReference type="Gene3D" id="3.10.310.10">
    <property type="entry name" value="Diaminopimelate Epimerase, Chain A, domain 1"/>
    <property type="match status" value="2"/>
</dbReference>
<protein>
    <recommendedName>
        <fullName evidence="5">4-hydroxyproline 2-epimerase</fullName>
        <ecNumber evidence="4">5.1.1.8</ecNumber>
    </recommendedName>
</protein>